<name>A0ABR3Q3Y6_9TREE</name>
<dbReference type="EMBL" id="JBBXJM010000003">
    <property type="protein sequence ID" value="KAL1409356.1"/>
    <property type="molecule type" value="Genomic_DNA"/>
</dbReference>
<feature type="region of interest" description="Disordered" evidence="1">
    <location>
        <begin position="40"/>
        <end position="61"/>
    </location>
</feature>
<dbReference type="RefSeq" id="XP_069209300.1">
    <property type="nucleotide sequence ID" value="XM_069351882.1"/>
</dbReference>
<evidence type="ECO:0000256" key="1">
    <source>
        <dbReference type="SAM" id="MobiDB-lite"/>
    </source>
</evidence>
<comment type="caution">
    <text evidence="2">The sequence shown here is derived from an EMBL/GenBank/DDBJ whole genome shotgun (WGS) entry which is preliminary data.</text>
</comment>
<protein>
    <submittedName>
        <fullName evidence="2">Uncharacterized protein</fullName>
    </submittedName>
</protein>
<evidence type="ECO:0000313" key="3">
    <source>
        <dbReference type="Proteomes" id="UP001565368"/>
    </source>
</evidence>
<keyword evidence="3" id="KW-1185">Reference proteome</keyword>
<reference evidence="2 3" key="1">
    <citation type="submission" date="2023-08" db="EMBL/GenBank/DDBJ databases">
        <title>Annotated Genome Sequence of Vanrija albida AlHP1.</title>
        <authorList>
            <person name="Herzog R."/>
        </authorList>
    </citation>
    <scope>NUCLEOTIDE SEQUENCE [LARGE SCALE GENOMIC DNA]</scope>
    <source>
        <strain evidence="2 3">AlHP1</strain>
    </source>
</reference>
<gene>
    <name evidence="2" type="ORF">Q8F55_003338</name>
</gene>
<accession>A0ABR3Q3Y6</accession>
<evidence type="ECO:0000313" key="2">
    <source>
        <dbReference type="EMBL" id="KAL1409356.1"/>
    </source>
</evidence>
<dbReference type="Proteomes" id="UP001565368">
    <property type="component" value="Unassembled WGS sequence"/>
</dbReference>
<sequence length="138" mass="15324">MAAETAPQQHTDRRSIPQQLGGMARALAWRVTGNNVSNYDPAKIPDHDEPASPTAAASAGPQAFARVREFVKDDRGINNDDRRALLKKLDGQKLRLTWQLGSLESEIIKAFGPEYSLEETLWVLEGLLKEKKVSREGD</sequence>
<dbReference type="GeneID" id="95984381"/>
<feature type="compositionally biased region" description="Low complexity" evidence="1">
    <location>
        <begin position="51"/>
        <end position="61"/>
    </location>
</feature>
<proteinExistence type="predicted"/>
<organism evidence="2 3">
    <name type="scientific">Vanrija albida</name>
    <dbReference type="NCBI Taxonomy" id="181172"/>
    <lineage>
        <taxon>Eukaryota</taxon>
        <taxon>Fungi</taxon>
        <taxon>Dikarya</taxon>
        <taxon>Basidiomycota</taxon>
        <taxon>Agaricomycotina</taxon>
        <taxon>Tremellomycetes</taxon>
        <taxon>Trichosporonales</taxon>
        <taxon>Trichosporonaceae</taxon>
        <taxon>Vanrija</taxon>
    </lineage>
</organism>